<dbReference type="SUPFAM" id="SSF52058">
    <property type="entry name" value="L domain-like"/>
    <property type="match status" value="1"/>
</dbReference>
<dbReference type="InterPro" id="IPR032675">
    <property type="entry name" value="LRR_dom_sf"/>
</dbReference>
<evidence type="ECO:0000313" key="2">
    <source>
        <dbReference type="Proteomes" id="UP001212997"/>
    </source>
</evidence>
<organism evidence="1 2">
    <name type="scientific">Meripilus lineatus</name>
    <dbReference type="NCBI Taxonomy" id="2056292"/>
    <lineage>
        <taxon>Eukaryota</taxon>
        <taxon>Fungi</taxon>
        <taxon>Dikarya</taxon>
        <taxon>Basidiomycota</taxon>
        <taxon>Agaricomycotina</taxon>
        <taxon>Agaricomycetes</taxon>
        <taxon>Polyporales</taxon>
        <taxon>Meripilaceae</taxon>
        <taxon>Meripilus</taxon>
    </lineage>
</organism>
<dbReference type="Proteomes" id="UP001212997">
    <property type="component" value="Unassembled WGS sequence"/>
</dbReference>
<sequence>MEESLRTLREERNTYSCAVRVPPEILTHIFLDVICDIYERDEEESIQQFYPPHVCRYWYEVASRSQQYWSYQRLADGELMPSHIIERAGGRPLHVWGYMSKYSPSCDFIRSQAESVKISTYGHSIPKSLEAFFSGAAPNLKSLMLSAPDTLITTPSIPKDTFDGNVPCLRSLTLHDVRWWWLSPIFVSSLTHLTLRGPMRWGLTCIQTLQQLPSLNYLDLTDTRAPEDRGTPFEPPWTHSPSVKLGRLKALHLQGEVYDLGILALELSIPLSALITFHPTCTSGLADEPQDLEPLLSWLSKHLQLLDRGSTPVYAMHLKYEEQEDAIILRLYHSPNPNIDPIQLPKAEDARPDLEVKFCYPYNRTTSSRISYM</sequence>
<protein>
    <recommendedName>
        <fullName evidence="3">F-box domain-containing protein</fullName>
    </recommendedName>
</protein>
<proteinExistence type="predicted"/>
<evidence type="ECO:0008006" key="3">
    <source>
        <dbReference type="Google" id="ProtNLM"/>
    </source>
</evidence>
<gene>
    <name evidence="1" type="ORF">NLI96_g945</name>
</gene>
<accession>A0AAD5YI11</accession>
<dbReference type="EMBL" id="JANAWD010000017">
    <property type="protein sequence ID" value="KAJ3491095.1"/>
    <property type="molecule type" value="Genomic_DNA"/>
</dbReference>
<dbReference type="AlphaFoldDB" id="A0AAD5YI11"/>
<comment type="caution">
    <text evidence="1">The sequence shown here is derived from an EMBL/GenBank/DDBJ whole genome shotgun (WGS) entry which is preliminary data.</text>
</comment>
<keyword evidence="2" id="KW-1185">Reference proteome</keyword>
<name>A0AAD5YI11_9APHY</name>
<reference evidence="1" key="1">
    <citation type="submission" date="2022-07" db="EMBL/GenBank/DDBJ databases">
        <title>Genome Sequence of Physisporinus lineatus.</title>
        <authorList>
            <person name="Buettner E."/>
        </authorList>
    </citation>
    <scope>NUCLEOTIDE SEQUENCE</scope>
    <source>
        <strain evidence="1">VT162</strain>
    </source>
</reference>
<evidence type="ECO:0000313" key="1">
    <source>
        <dbReference type="EMBL" id="KAJ3491095.1"/>
    </source>
</evidence>
<dbReference type="Gene3D" id="3.80.10.10">
    <property type="entry name" value="Ribonuclease Inhibitor"/>
    <property type="match status" value="1"/>
</dbReference>